<organism evidence="2 3">
    <name type="scientific">Angustibacter luteus</name>
    <dbReference type="NCBI Taxonomy" id="658456"/>
    <lineage>
        <taxon>Bacteria</taxon>
        <taxon>Bacillati</taxon>
        <taxon>Actinomycetota</taxon>
        <taxon>Actinomycetes</taxon>
        <taxon>Kineosporiales</taxon>
        <taxon>Kineosporiaceae</taxon>
    </lineage>
</organism>
<name>A0ABW1JED6_9ACTN</name>
<comment type="caution">
    <text evidence="2">The sequence shown here is derived from an EMBL/GenBank/DDBJ whole genome shotgun (WGS) entry which is preliminary data.</text>
</comment>
<dbReference type="Pfam" id="PF00903">
    <property type="entry name" value="Glyoxalase"/>
    <property type="match status" value="1"/>
</dbReference>
<dbReference type="PANTHER" id="PTHR36503">
    <property type="entry name" value="BLR2520 PROTEIN"/>
    <property type="match status" value="1"/>
</dbReference>
<dbReference type="InterPro" id="IPR004360">
    <property type="entry name" value="Glyas_Fos-R_dOase_dom"/>
</dbReference>
<evidence type="ECO:0000259" key="1">
    <source>
        <dbReference type="PROSITE" id="PS51819"/>
    </source>
</evidence>
<dbReference type="Proteomes" id="UP001596189">
    <property type="component" value="Unassembled WGS sequence"/>
</dbReference>
<gene>
    <name evidence="2" type="ORF">ACFQDO_08635</name>
</gene>
<dbReference type="EMBL" id="JBHSRD010000003">
    <property type="protein sequence ID" value="MFC6007194.1"/>
    <property type="molecule type" value="Genomic_DNA"/>
</dbReference>
<accession>A0ABW1JED6</accession>
<dbReference type="RefSeq" id="WP_345716000.1">
    <property type="nucleotide sequence ID" value="NZ_BAABFP010000004.1"/>
</dbReference>
<dbReference type="PROSITE" id="PS51819">
    <property type="entry name" value="VOC"/>
    <property type="match status" value="1"/>
</dbReference>
<protein>
    <submittedName>
        <fullName evidence="2">VOC family protein</fullName>
    </submittedName>
</protein>
<dbReference type="PANTHER" id="PTHR36503:SF3">
    <property type="entry name" value="BLR0126 PROTEIN"/>
    <property type="match status" value="1"/>
</dbReference>
<dbReference type="Gene3D" id="3.10.180.10">
    <property type="entry name" value="2,3-Dihydroxybiphenyl 1,2-Dioxygenase, domain 1"/>
    <property type="match status" value="1"/>
</dbReference>
<evidence type="ECO:0000313" key="2">
    <source>
        <dbReference type="EMBL" id="MFC6007194.1"/>
    </source>
</evidence>
<dbReference type="SUPFAM" id="SSF54593">
    <property type="entry name" value="Glyoxalase/Bleomycin resistance protein/Dihydroxybiphenyl dioxygenase"/>
    <property type="match status" value="1"/>
</dbReference>
<reference evidence="3" key="1">
    <citation type="journal article" date="2019" name="Int. J. Syst. Evol. Microbiol.">
        <title>The Global Catalogue of Microorganisms (GCM) 10K type strain sequencing project: providing services to taxonomists for standard genome sequencing and annotation.</title>
        <authorList>
            <consortium name="The Broad Institute Genomics Platform"/>
            <consortium name="The Broad Institute Genome Sequencing Center for Infectious Disease"/>
            <person name="Wu L."/>
            <person name="Ma J."/>
        </authorList>
    </citation>
    <scope>NUCLEOTIDE SEQUENCE [LARGE SCALE GENOMIC DNA]</scope>
    <source>
        <strain evidence="3">KACC 14249</strain>
    </source>
</reference>
<sequence>MAVQGVHRITVSVADLDVSLALYRDALGLAELWREGELATLEAPDGTQVLLHEREPAPSLAGVAASLAVDDVDEMTQAAVAAGATMLDAPADQPWGERQSVLLDPDGHVLCLVSPLPPAA</sequence>
<dbReference type="InterPro" id="IPR037523">
    <property type="entry name" value="VOC_core"/>
</dbReference>
<keyword evidence="3" id="KW-1185">Reference proteome</keyword>
<dbReference type="InterPro" id="IPR029068">
    <property type="entry name" value="Glyas_Bleomycin-R_OHBP_Dase"/>
</dbReference>
<evidence type="ECO:0000313" key="3">
    <source>
        <dbReference type="Proteomes" id="UP001596189"/>
    </source>
</evidence>
<feature type="domain" description="VOC" evidence="1">
    <location>
        <begin position="5"/>
        <end position="115"/>
    </location>
</feature>
<proteinExistence type="predicted"/>